<organism evidence="1">
    <name type="scientific">marine metagenome</name>
    <dbReference type="NCBI Taxonomy" id="408172"/>
    <lineage>
        <taxon>unclassified sequences</taxon>
        <taxon>metagenomes</taxon>
        <taxon>ecological metagenomes</taxon>
    </lineage>
</organism>
<gene>
    <name evidence="1" type="ORF">METZ01_LOCUS123545</name>
</gene>
<proteinExistence type="predicted"/>
<dbReference type="AlphaFoldDB" id="A0A381Y207"/>
<sequence>MGYIKQCISNTFLLIKTIEKPEKAVAFYLTFARKKDKKGRIIDLGITPKAYQFVLWEYLIKYISIQ</sequence>
<reference evidence="1" key="1">
    <citation type="submission" date="2018-05" db="EMBL/GenBank/DDBJ databases">
        <authorList>
            <person name="Lanie J.A."/>
            <person name="Ng W.-L."/>
            <person name="Kazmierczak K.M."/>
            <person name="Andrzejewski T.M."/>
            <person name="Davidsen T.M."/>
            <person name="Wayne K.J."/>
            <person name="Tettelin H."/>
            <person name="Glass J.I."/>
            <person name="Rusch D."/>
            <person name="Podicherti R."/>
            <person name="Tsui H.-C.T."/>
            <person name="Winkler M.E."/>
        </authorList>
    </citation>
    <scope>NUCLEOTIDE SEQUENCE</scope>
</reference>
<name>A0A381Y207_9ZZZZ</name>
<protein>
    <submittedName>
        <fullName evidence="1">Uncharacterized protein</fullName>
    </submittedName>
</protein>
<evidence type="ECO:0000313" key="1">
    <source>
        <dbReference type="EMBL" id="SVA70691.1"/>
    </source>
</evidence>
<dbReference type="EMBL" id="UINC01017110">
    <property type="protein sequence ID" value="SVA70691.1"/>
    <property type="molecule type" value="Genomic_DNA"/>
</dbReference>
<accession>A0A381Y207</accession>